<dbReference type="EMBL" id="BSPP01000004">
    <property type="protein sequence ID" value="GLS85730.1"/>
    <property type="molecule type" value="Genomic_DNA"/>
</dbReference>
<accession>A0AA37X0E6</accession>
<name>A0AA37X0E6_9RHOB</name>
<proteinExistence type="predicted"/>
<dbReference type="Proteomes" id="UP001157355">
    <property type="component" value="Unassembled WGS sequence"/>
</dbReference>
<keyword evidence="2" id="KW-1185">Reference proteome</keyword>
<sequence length="49" mass="5651">MLGILAAAFGYATRTDTRSSRERIAAQRRWEEEYFWQGRTTLPRDGSGD</sequence>
<reference evidence="1 2" key="1">
    <citation type="journal article" date="2014" name="Int. J. Syst. Evol. Microbiol.">
        <title>Complete genome sequence of Corynebacterium casei LMG S-19264T (=DSM 44701T), isolated from a smear-ripened cheese.</title>
        <authorList>
            <consortium name="US DOE Joint Genome Institute (JGI-PGF)"/>
            <person name="Walter F."/>
            <person name="Albersmeier A."/>
            <person name="Kalinowski J."/>
            <person name="Ruckert C."/>
        </authorList>
    </citation>
    <scope>NUCLEOTIDE SEQUENCE [LARGE SCALE GENOMIC DNA]</scope>
    <source>
        <strain evidence="1 2">NBRC 111766</strain>
    </source>
</reference>
<evidence type="ECO:0000313" key="1">
    <source>
        <dbReference type="EMBL" id="GLS85730.1"/>
    </source>
</evidence>
<organism evidence="1 2">
    <name type="scientific">Cypionkella aquatica</name>
    <dbReference type="NCBI Taxonomy" id="1756042"/>
    <lineage>
        <taxon>Bacteria</taxon>
        <taxon>Pseudomonadati</taxon>
        <taxon>Pseudomonadota</taxon>
        <taxon>Alphaproteobacteria</taxon>
        <taxon>Rhodobacterales</taxon>
        <taxon>Paracoccaceae</taxon>
        <taxon>Cypionkella</taxon>
    </lineage>
</organism>
<comment type="caution">
    <text evidence="1">The sequence shown here is derived from an EMBL/GenBank/DDBJ whole genome shotgun (WGS) entry which is preliminary data.</text>
</comment>
<gene>
    <name evidence="1" type="ORF">GCM10010873_07040</name>
</gene>
<protein>
    <submittedName>
        <fullName evidence="1">Uncharacterized protein</fullName>
    </submittedName>
</protein>
<dbReference type="AlphaFoldDB" id="A0AA37X0E6"/>
<dbReference type="RefSeq" id="WP_284323955.1">
    <property type="nucleotide sequence ID" value="NZ_BSPP01000004.1"/>
</dbReference>
<evidence type="ECO:0000313" key="2">
    <source>
        <dbReference type="Proteomes" id="UP001157355"/>
    </source>
</evidence>